<dbReference type="EMBL" id="VRMQ01000020">
    <property type="protein sequence ID" value="TXN12147.1"/>
    <property type="molecule type" value="Genomic_DNA"/>
</dbReference>
<accession>A0AA46QUB0</accession>
<evidence type="ECO:0000313" key="1">
    <source>
        <dbReference type="EMBL" id="TXN12147.1"/>
    </source>
</evidence>
<name>A0AA46QUB0_VIBPH</name>
<organism evidence="1 2">
    <name type="scientific">Vibrio parahaemolyticus</name>
    <dbReference type="NCBI Taxonomy" id="670"/>
    <lineage>
        <taxon>Bacteria</taxon>
        <taxon>Pseudomonadati</taxon>
        <taxon>Pseudomonadota</taxon>
        <taxon>Gammaproteobacteria</taxon>
        <taxon>Vibrionales</taxon>
        <taxon>Vibrionaceae</taxon>
        <taxon>Vibrio</taxon>
    </lineage>
</organism>
<dbReference type="RefSeq" id="WP_053805837.1">
    <property type="nucleotide sequence ID" value="NZ_JANFTW010000012.1"/>
</dbReference>
<proteinExistence type="predicted"/>
<dbReference type="AlphaFoldDB" id="A0AA46QUB0"/>
<sequence length="175" mass="21005">MEIPKRDDPSDFKWEAFEDYYARFPKELANIPKDVVKNWMWFHNEQVVEFSKLYDFEKWTFELRDFDNDEIMAIRHFEYDLKLLDGKGQEFLLGRLNEHDTAKFMFENGTSPCPIIVARDASKHIHHQREEGNYMLEPYQLIEGNRRLAYLRAMIGKPYPKLRASHKVWVVTIGD</sequence>
<comment type="caution">
    <text evidence="1">The sequence shown here is derived from an EMBL/GenBank/DDBJ whole genome shotgun (WGS) entry which is preliminary data.</text>
</comment>
<gene>
    <name evidence="1" type="ORF">FVP01_24855</name>
</gene>
<evidence type="ECO:0000313" key="2">
    <source>
        <dbReference type="Proteomes" id="UP000321504"/>
    </source>
</evidence>
<reference evidence="1 2" key="1">
    <citation type="submission" date="2019-08" db="EMBL/GenBank/DDBJ databases">
        <title>Emerging of two pre-pandemic pathogenic O4:KUT lineages of Vibrio parahaemolyticus in coastal eastern China.</title>
        <authorList>
            <person name="Yu H."/>
        </authorList>
    </citation>
    <scope>NUCLEOTIDE SEQUENCE [LARGE SCALE GENOMIC DNA]</scope>
    <source>
        <strain evidence="1 2">HZ17-383</strain>
    </source>
</reference>
<dbReference type="Proteomes" id="UP000321504">
    <property type="component" value="Unassembled WGS sequence"/>
</dbReference>
<protein>
    <submittedName>
        <fullName evidence="1">Uncharacterized protein</fullName>
    </submittedName>
</protein>